<organism evidence="1 2">
    <name type="scientific">Marinomonas rhizomae</name>
    <dbReference type="NCBI Taxonomy" id="491948"/>
    <lineage>
        <taxon>Bacteria</taxon>
        <taxon>Pseudomonadati</taxon>
        <taxon>Pseudomonadota</taxon>
        <taxon>Gammaproteobacteria</taxon>
        <taxon>Oceanospirillales</taxon>
        <taxon>Oceanospirillaceae</taxon>
        <taxon>Marinomonas</taxon>
    </lineage>
</organism>
<dbReference type="PANTHER" id="PTHR34598:SF3">
    <property type="entry name" value="OXIDOREDUCTASE AN1597"/>
    <property type="match status" value="1"/>
</dbReference>
<dbReference type="Proteomes" id="UP000252792">
    <property type="component" value="Unassembled WGS sequence"/>
</dbReference>
<dbReference type="PANTHER" id="PTHR34598">
    <property type="entry name" value="BLL6449 PROTEIN"/>
    <property type="match status" value="1"/>
</dbReference>
<reference evidence="1 2" key="1">
    <citation type="submission" date="2018-06" db="EMBL/GenBank/DDBJ databases">
        <title>Genomic Encyclopedia of Type Strains, Phase III (KMG-III): the genomes of soil and plant-associated and newly described type strains.</title>
        <authorList>
            <person name="Whitman W."/>
        </authorList>
    </citation>
    <scope>NUCLEOTIDE SEQUENCE [LARGE SCALE GENOMIC DNA]</scope>
    <source>
        <strain evidence="1 2">CECT 7377</strain>
    </source>
</reference>
<evidence type="ECO:0008006" key="3">
    <source>
        <dbReference type="Google" id="ProtNLM"/>
    </source>
</evidence>
<evidence type="ECO:0000313" key="2">
    <source>
        <dbReference type="Proteomes" id="UP000252792"/>
    </source>
</evidence>
<dbReference type="RefSeq" id="WP_113916668.1">
    <property type="nucleotide sequence ID" value="NZ_QNSE01000007.1"/>
</dbReference>
<comment type="caution">
    <text evidence="1">The sequence shown here is derived from an EMBL/GenBank/DDBJ whole genome shotgun (WGS) entry which is preliminary data.</text>
</comment>
<name>A0A366J9L0_9GAMM</name>
<dbReference type="GO" id="GO:0016491">
    <property type="term" value="F:oxidoreductase activity"/>
    <property type="evidence" value="ECO:0007669"/>
    <property type="project" value="InterPro"/>
</dbReference>
<dbReference type="EMBL" id="QNSE01000007">
    <property type="protein sequence ID" value="RBP83110.1"/>
    <property type="molecule type" value="Genomic_DNA"/>
</dbReference>
<proteinExistence type="predicted"/>
<accession>A0A366J9L0</accession>
<keyword evidence="2" id="KW-1185">Reference proteome</keyword>
<gene>
    <name evidence="1" type="ORF">DFP80_10778</name>
</gene>
<dbReference type="NCBIfam" id="NF041278">
    <property type="entry name" value="CmcJ_NvfI_EfuI"/>
    <property type="match status" value="1"/>
</dbReference>
<protein>
    <recommendedName>
        <fullName evidence="3">Methyltransferase</fullName>
    </recommendedName>
</protein>
<dbReference type="OrthoDB" id="7052511at2"/>
<dbReference type="AlphaFoldDB" id="A0A366J9L0"/>
<evidence type="ECO:0000313" key="1">
    <source>
        <dbReference type="EMBL" id="RBP83110.1"/>
    </source>
</evidence>
<sequence>MNITASVNYHVTSAQPQAFRFDVDGVVGNLSSPELVAAHVEVKDWRDRMNQLGFDDDGIVFLSSRSAVSRFTGEDWQAQYNQEIADLLVSGIGAKEVLVFDHTVRVDEPDSARKPARNVHNDFSAKGANQRLIDLLGEARATDYQQGQFGFVNVWRPLAMPITSSPLGFIRPNSMTKEDWMTIELIYPDRQGQILGVAENPNHEWFYLSNMTPDEVAIFNVYDNQHRPYLAHSALDVVGQVASTPRKSIETRTLVRYD</sequence>
<dbReference type="InterPro" id="IPR044053">
    <property type="entry name" value="AsaB-like"/>
</dbReference>